<dbReference type="Gene3D" id="3.30.465.10">
    <property type="match status" value="1"/>
</dbReference>
<comment type="cofactor">
    <cofactor evidence="1">
        <name>FAD</name>
        <dbReference type="ChEBI" id="CHEBI:57692"/>
    </cofactor>
</comment>
<dbReference type="InterPro" id="IPR016166">
    <property type="entry name" value="FAD-bd_PCMH"/>
</dbReference>
<dbReference type="AlphaFoldDB" id="A0A7W9PJE6"/>
<dbReference type="Pfam" id="PF01565">
    <property type="entry name" value="FAD_binding_4"/>
    <property type="match status" value="1"/>
</dbReference>
<dbReference type="SUPFAM" id="SSF56176">
    <property type="entry name" value="FAD-binding/transporter-associated domain-like"/>
    <property type="match status" value="1"/>
</dbReference>
<evidence type="ECO:0000313" key="7">
    <source>
        <dbReference type="EMBL" id="MBB5917121.1"/>
    </source>
</evidence>
<dbReference type="InterPro" id="IPR006093">
    <property type="entry name" value="Oxy_OxRdtase_FAD_BS"/>
</dbReference>
<dbReference type="Gene3D" id="3.40.462.20">
    <property type="match status" value="1"/>
</dbReference>
<evidence type="ECO:0000259" key="6">
    <source>
        <dbReference type="PROSITE" id="PS51387"/>
    </source>
</evidence>
<evidence type="ECO:0000256" key="1">
    <source>
        <dbReference type="ARBA" id="ARBA00001974"/>
    </source>
</evidence>
<dbReference type="Proteomes" id="UP000540412">
    <property type="component" value="Unassembled WGS sequence"/>
</dbReference>
<name>A0A7W9PJE6_9NOCA</name>
<dbReference type="RefSeq" id="WP_051161648.1">
    <property type="nucleotide sequence ID" value="NZ_JACHIT010000002.1"/>
</dbReference>
<dbReference type="EMBL" id="JACHIT010000002">
    <property type="protein sequence ID" value="MBB5917121.1"/>
    <property type="molecule type" value="Genomic_DNA"/>
</dbReference>
<dbReference type="Gene3D" id="3.30.43.10">
    <property type="entry name" value="Uridine Diphospho-n-acetylenolpyruvylglucosamine Reductase, domain 2"/>
    <property type="match status" value="1"/>
</dbReference>
<keyword evidence="4" id="KW-0274">FAD</keyword>
<dbReference type="InterPro" id="IPR016167">
    <property type="entry name" value="FAD-bd_PCMH_sub1"/>
</dbReference>
<feature type="domain" description="FAD-binding PCMH-type" evidence="6">
    <location>
        <begin position="79"/>
        <end position="247"/>
    </location>
</feature>
<evidence type="ECO:0000256" key="2">
    <source>
        <dbReference type="ARBA" id="ARBA00005466"/>
    </source>
</evidence>
<evidence type="ECO:0000256" key="3">
    <source>
        <dbReference type="ARBA" id="ARBA00022630"/>
    </source>
</evidence>
<dbReference type="PROSITE" id="PS51387">
    <property type="entry name" value="FAD_PCMH"/>
    <property type="match status" value="1"/>
</dbReference>
<dbReference type="PANTHER" id="PTHR42973:SF39">
    <property type="entry name" value="FAD-BINDING PCMH-TYPE DOMAIN-CONTAINING PROTEIN"/>
    <property type="match status" value="1"/>
</dbReference>
<keyword evidence="5" id="KW-0560">Oxidoreductase</keyword>
<dbReference type="GO" id="GO:0071949">
    <property type="term" value="F:FAD binding"/>
    <property type="evidence" value="ECO:0007669"/>
    <property type="project" value="InterPro"/>
</dbReference>
<comment type="caution">
    <text evidence="7">The sequence shown here is derived from an EMBL/GenBank/DDBJ whole genome shotgun (WGS) entry which is preliminary data.</text>
</comment>
<reference evidence="7 8" key="1">
    <citation type="submission" date="2020-08" db="EMBL/GenBank/DDBJ databases">
        <title>Sequencing the genomes of 1000 actinobacteria strains.</title>
        <authorList>
            <person name="Klenk H.-P."/>
        </authorList>
    </citation>
    <scope>NUCLEOTIDE SEQUENCE [LARGE SCALE GENOMIC DNA]</scope>
    <source>
        <strain evidence="7 8">DSM 43582</strain>
    </source>
</reference>
<dbReference type="InterPro" id="IPR006311">
    <property type="entry name" value="TAT_signal"/>
</dbReference>
<gene>
    <name evidence="7" type="ORF">BJY24_006033</name>
</gene>
<keyword evidence="3" id="KW-0285">Flavoprotein</keyword>
<dbReference type="PROSITE" id="PS51318">
    <property type="entry name" value="TAT"/>
    <property type="match status" value="1"/>
</dbReference>
<dbReference type="PANTHER" id="PTHR42973">
    <property type="entry name" value="BINDING OXIDOREDUCTASE, PUTATIVE (AFU_ORTHOLOGUE AFUA_1G17690)-RELATED"/>
    <property type="match status" value="1"/>
</dbReference>
<dbReference type="InterPro" id="IPR036318">
    <property type="entry name" value="FAD-bd_PCMH-like_sf"/>
</dbReference>
<evidence type="ECO:0000256" key="4">
    <source>
        <dbReference type="ARBA" id="ARBA00022827"/>
    </source>
</evidence>
<evidence type="ECO:0000313" key="8">
    <source>
        <dbReference type="Proteomes" id="UP000540412"/>
    </source>
</evidence>
<organism evidence="7 8">
    <name type="scientific">Nocardia transvalensis</name>
    <dbReference type="NCBI Taxonomy" id="37333"/>
    <lineage>
        <taxon>Bacteria</taxon>
        <taxon>Bacillati</taxon>
        <taxon>Actinomycetota</taxon>
        <taxon>Actinomycetes</taxon>
        <taxon>Mycobacteriales</taxon>
        <taxon>Nocardiaceae</taxon>
        <taxon>Nocardia</taxon>
    </lineage>
</organism>
<keyword evidence="8" id="KW-1185">Reference proteome</keyword>
<evidence type="ECO:0000256" key="5">
    <source>
        <dbReference type="ARBA" id="ARBA00023002"/>
    </source>
</evidence>
<dbReference type="PROSITE" id="PS00862">
    <property type="entry name" value="OX2_COVAL_FAD"/>
    <property type="match status" value="1"/>
</dbReference>
<sequence>MADRANGSDGITGALPRRSFLLGAGALAAANVAGSGVAGAQEPAATAWDELRERVRGTLVLPGDTTFGPAKALFDPQFDDRAPAGVIRAATADDVTAAIVYARDRGLPIAARAGGHSYVGASATDGALVVDVRNLREVTVDGDLVTVGTGATSFDVLSALDGSGHALPVGTCPDVGLAGLALGGGLGVDSRRYGLTCDRLVSAELVLPTGATARTSADELPGLFWALRGAGGVTGIVTSLTMRTCPATAKDVVRLTFPGEAAARVLTGWAQWMPAADRAVWANVEISATADGLGCAVLVVSDAGAGARAATEIAATAATAPLSVDTRSFAPLDAAVRLGGGASLPRSSKVAGSDVLAQLSPAVAATIVDTVTARSRGGASGYVLIDPLDGAVRDIPADATAFPWRAHAAALQWIVESPDDPGDARRWIADAHRALGPASAGAYVNYVEPGERPDRYYAGNLARVRAVHRSADPDNRLRGGIAF</sequence>
<comment type="similarity">
    <text evidence="2">Belongs to the oxygen-dependent FAD-linked oxidoreductase family.</text>
</comment>
<dbReference type="InterPro" id="IPR050416">
    <property type="entry name" value="FAD-linked_Oxidoreductase"/>
</dbReference>
<dbReference type="InterPro" id="IPR016169">
    <property type="entry name" value="FAD-bd_PCMH_sub2"/>
</dbReference>
<accession>A0A7W9PJE6</accession>
<proteinExistence type="inferred from homology"/>
<protein>
    <submittedName>
        <fullName evidence="7">FAD/FMN-containing dehydrogenase</fullName>
    </submittedName>
</protein>
<dbReference type="InterPro" id="IPR006094">
    <property type="entry name" value="Oxid_FAD_bind_N"/>
</dbReference>
<dbReference type="GO" id="GO:0016491">
    <property type="term" value="F:oxidoreductase activity"/>
    <property type="evidence" value="ECO:0007669"/>
    <property type="project" value="UniProtKB-KW"/>
</dbReference>